<feature type="region of interest" description="Disordered" evidence="2">
    <location>
        <begin position="406"/>
        <end position="445"/>
    </location>
</feature>
<dbReference type="InterPro" id="IPR031052">
    <property type="entry name" value="FHY3/FAR1"/>
</dbReference>
<reference evidence="4" key="1">
    <citation type="submission" date="2020-10" db="EMBL/GenBank/DDBJ databases">
        <authorList>
            <person name="Han B."/>
            <person name="Lu T."/>
            <person name="Zhao Q."/>
            <person name="Huang X."/>
            <person name="Zhao Y."/>
        </authorList>
    </citation>
    <scope>NUCLEOTIDE SEQUENCE</scope>
</reference>
<dbReference type="InterPro" id="IPR018289">
    <property type="entry name" value="MULE_transposase_dom"/>
</dbReference>
<feature type="domain" description="MULE transposase" evidence="3">
    <location>
        <begin position="211"/>
        <end position="253"/>
    </location>
</feature>
<keyword evidence="1" id="KW-0863">Zinc-finger</keyword>
<dbReference type="AlphaFoldDB" id="A0A811SQ93"/>
<dbReference type="Proteomes" id="UP000604825">
    <property type="component" value="Unassembled WGS sequence"/>
</dbReference>
<dbReference type="EMBL" id="CAJGYO010000578">
    <property type="protein sequence ID" value="CAD6342712.1"/>
    <property type="molecule type" value="Genomic_DNA"/>
</dbReference>
<accession>A0A811SQ93</accession>
<dbReference type="Pfam" id="PF10551">
    <property type="entry name" value="MULE"/>
    <property type="match status" value="1"/>
</dbReference>
<evidence type="ECO:0000256" key="2">
    <source>
        <dbReference type="SAM" id="MobiDB-lite"/>
    </source>
</evidence>
<comment type="caution">
    <text evidence="4">The sequence shown here is derived from an EMBL/GenBank/DDBJ whole genome shotgun (WGS) entry which is preliminary data.</text>
</comment>
<dbReference type="PANTHER" id="PTHR31669:SF217">
    <property type="entry name" value="PROTEIN FAR1-RELATED SEQUENCE"/>
    <property type="match status" value="1"/>
</dbReference>
<comment type="subcellular location">
    <subcellularLocation>
        <location evidence="1">Nucleus</location>
    </subcellularLocation>
</comment>
<feature type="region of interest" description="Disordered" evidence="2">
    <location>
        <begin position="1"/>
        <end position="25"/>
    </location>
</feature>
<keyword evidence="1" id="KW-0862">Zinc</keyword>
<sequence length="445" mass="50317">MPPTHGSPTPSSSAAGEASTSSSVLTPVQPVAPASVPVANPVSLAEVTPLRTVSPTTMVTPDQQKTYMHMHDPLLIEEIVPNEELRFESRDEAEEFYKFYASKAGFDVRITKTMKMVLEMSCNKQGHWDYYKPDEERIREKMSMRCDVPLNATVNVLSDIYGGRQNFTFTERDLKNRKAAVAKAERENDIPKLLEFFKEMKAHNEYFYYDLQDEQADTFEWLFQAFQDCMLGSRDPRCILTDQDSAMAAAIKRGVHMGCLQKYRDTYIYSTAFRIDSDADKADSFLVTHTNHSWKYSWFQHSFKVEANVEEGRYTCDCKTWEHTDCEDERYATRKLVDLVMMAVRALHKTSIGVERGSKDLQALAEWGESVAVGTGPSQMGDLRNEENVSDGIRGPEVPAVDEVVANDTEEDPHSPAIRKDKLISECAPKGASTKGRKRKGKQIV</sequence>
<proteinExistence type="inferred from homology"/>
<evidence type="ECO:0000259" key="3">
    <source>
        <dbReference type="Pfam" id="PF10551"/>
    </source>
</evidence>
<gene>
    <name evidence="4" type="ORF">NCGR_LOCUS66810</name>
</gene>
<evidence type="ECO:0000313" key="4">
    <source>
        <dbReference type="EMBL" id="CAD6342712.1"/>
    </source>
</evidence>
<dbReference type="GO" id="GO:0006355">
    <property type="term" value="P:regulation of DNA-templated transcription"/>
    <property type="evidence" value="ECO:0007669"/>
    <property type="project" value="UniProtKB-UniRule"/>
</dbReference>
<dbReference type="PANTHER" id="PTHR31669">
    <property type="entry name" value="PROTEIN FAR1-RELATED SEQUENCE 10-RELATED"/>
    <property type="match status" value="1"/>
</dbReference>
<keyword evidence="1" id="KW-0539">Nucleus</keyword>
<dbReference type="GO" id="GO:0005634">
    <property type="term" value="C:nucleus"/>
    <property type="evidence" value="ECO:0007669"/>
    <property type="project" value="UniProtKB-SubCell"/>
</dbReference>
<dbReference type="OrthoDB" id="694227at2759"/>
<name>A0A811SQ93_9POAL</name>
<feature type="compositionally biased region" description="Basic residues" evidence="2">
    <location>
        <begin position="435"/>
        <end position="445"/>
    </location>
</feature>
<feature type="compositionally biased region" description="Basic and acidic residues" evidence="2">
    <location>
        <begin position="412"/>
        <end position="424"/>
    </location>
</feature>
<protein>
    <recommendedName>
        <fullName evidence="1">Protein FAR1-RELATED SEQUENCE</fullName>
    </recommendedName>
</protein>
<evidence type="ECO:0000313" key="5">
    <source>
        <dbReference type="Proteomes" id="UP000604825"/>
    </source>
</evidence>
<comment type="similarity">
    <text evidence="1">Belongs to the FHY3/FAR1 family.</text>
</comment>
<comment type="function">
    <text evidence="1">Putative transcription activator involved in regulating light control of development.</text>
</comment>
<organism evidence="4 5">
    <name type="scientific">Miscanthus lutarioriparius</name>
    <dbReference type="NCBI Taxonomy" id="422564"/>
    <lineage>
        <taxon>Eukaryota</taxon>
        <taxon>Viridiplantae</taxon>
        <taxon>Streptophyta</taxon>
        <taxon>Embryophyta</taxon>
        <taxon>Tracheophyta</taxon>
        <taxon>Spermatophyta</taxon>
        <taxon>Magnoliopsida</taxon>
        <taxon>Liliopsida</taxon>
        <taxon>Poales</taxon>
        <taxon>Poaceae</taxon>
        <taxon>PACMAD clade</taxon>
        <taxon>Panicoideae</taxon>
        <taxon>Andropogonodae</taxon>
        <taxon>Andropogoneae</taxon>
        <taxon>Saccharinae</taxon>
        <taxon>Miscanthus</taxon>
    </lineage>
</organism>
<dbReference type="GO" id="GO:0008270">
    <property type="term" value="F:zinc ion binding"/>
    <property type="evidence" value="ECO:0007669"/>
    <property type="project" value="UniProtKB-UniRule"/>
</dbReference>
<keyword evidence="1" id="KW-0479">Metal-binding</keyword>
<keyword evidence="5" id="KW-1185">Reference proteome</keyword>
<evidence type="ECO:0000256" key="1">
    <source>
        <dbReference type="RuleBase" id="RU367018"/>
    </source>
</evidence>